<dbReference type="Proteomes" id="UP000807159">
    <property type="component" value="Chromosome 19"/>
</dbReference>
<feature type="non-terminal residue" evidence="2">
    <location>
        <position position="109"/>
    </location>
</feature>
<protein>
    <submittedName>
        <fullName evidence="2">Uncharacterized protein</fullName>
    </submittedName>
</protein>
<dbReference type="AlphaFoldDB" id="A0A8T2WKV2"/>
<comment type="caution">
    <text evidence="2">The sequence shown here is derived from an EMBL/GenBank/DDBJ whole genome shotgun (WGS) entry which is preliminary data.</text>
</comment>
<proteinExistence type="predicted"/>
<keyword evidence="3" id="KW-1185">Reference proteome</keyword>
<evidence type="ECO:0000313" key="3">
    <source>
        <dbReference type="Proteomes" id="UP000807159"/>
    </source>
</evidence>
<feature type="region of interest" description="Disordered" evidence="1">
    <location>
        <begin position="26"/>
        <end position="46"/>
    </location>
</feature>
<dbReference type="EMBL" id="JACEGQ020000019">
    <property type="protein sequence ID" value="KAH8481194.1"/>
    <property type="molecule type" value="Genomic_DNA"/>
</dbReference>
<name>A0A8T2WKV2_POPDE</name>
<feature type="compositionally biased region" description="Basic and acidic residues" evidence="1">
    <location>
        <begin position="26"/>
        <end position="42"/>
    </location>
</feature>
<accession>A0A8T2WKV2</accession>
<sequence>MSVVGESVDGAAVAGLWALLKLGQPREGRTAADRESKEKRESAGAGALDVADGCGLEAVSLCSAVRGDTGAEGKEKWGTMEVGLRGTMRWGRQPSLLAGFFWFRLGNRK</sequence>
<evidence type="ECO:0000256" key="1">
    <source>
        <dbReference type="SAM" id="MobiDB-lite"/>
    </source>
</evidence>
<organism evidence="2 3">
    <name type="scientific">Populus deltoides</name>
    <name type="common">Eastern poplar</name>
    <name type="synonym">Eastern cottonwood</name>
    <dbReference type="NCBI Taxonomy" id="3696"/>
    <lineage>
        <taxon>Eukaryota</taxon>
        <taxon>Viridiplantae</taxon>
        <taxon>Streptophyta</taxon>
        <taxon>Embryophyta</taxon>
        <taxon>Tracheophyta</taxon>
        <taxon>Spermatophyta</taxon>
        <taxon>Magnoliopsida</taxon>
        <taxon>eudicotyledons</taxon>
        <taxon>Gunneridae</taxon>
        <taxon>Pentapetalae</taxon>
        <taxon>rosids</taxon>
        <taxon>fabids</taxon>
        <taxon>Malpighiales</taxon>
        <taxon>Salicaceae</taxon>
        <taxon>Saliceae</taxon>
        <taxon>Populus</taxon>
    </lineage>
</organism>
<evidence type="ECO:0000313" key="2">
    <source>
        <dbReference type="EMBL" id="KAH8481194.1"/>
    </source>
</evidence>
<gene>
    <name evidence="2" type="ORF">H0E87_031234</name>
</gene>
<reference evidence="2" key="1">
    <citation type="journal article" date="2021" name="J. Hered.">
        <title>Genome Assembly of Salicaceae Populus deltoides (Eastern Cottonwood) I-69 Based on Nanopore Sequencing and Hi-C Technologies.</title>
        <authorList>
            <person name="Bai S."/>
            <person name="Wu H."/>
            <person name="Zhang J."/>
            <person name="Pan Z."/>
            <person name="Zhao W."/>
            <person name="Li Z."/>
            <person name="Tong C."/>
        </authorList>
    </citation>
    <scope>NUCLEOTIDE SEQUENCE</scope>
    <source>
        <tissue evidence="2">Leaf</tissue>
    </source>
</reference>